<dbReference type="Pfam" id="PF20209">
    <property type="entry name" value="DUF6570"/>
    <property type="match status" value="1"/>
</dbReference>
<evidence type="ECO:0000256" key="5">
    <source>
        <dbReference type="ARBA" id="ARBA00022840"/>
    </source>
</evidence>
<dbReference type="GeneTree" id="ENSGT00940000164296"/>
<evidence type="ECO:0000313" key="18">
    <source>
        <dbReference type="Ensembl" id="ENSORLP00000032362.1"/>
    </source>
</evidence>
<comment type="similarity">
    <text evidence="9">Belongs to the helicase family.</text>
</comment>
<dbReference type="Bgee" id="ENSORLG00000028050">
    <property type="expression patterns" value="Expressed in testis and 12 other cell types or tissues"/>
</dbReference>
<feature type="region of interest" description="Disordered" evidence="11">
    <location>
        <begin position="899"/>
        <end position="921"/>
    </location>
</feature>
<dbReference type="Ensembl" id="ENSORLT00000046246.1">
    <property type="protein sequence ID" value="ENSORLP00000032362.1"/>
    <property type="gene ID" value="ENSORLG00000028050.1"/>
</dbReference>
<dbReference type="PANTHER" id="PTHR47642">
    <property type="entry name" value="ATP-DEPENDENT DNA HELICASE"/>
    <property type="match status" value="1"/>
</dbReference>
<keyword evidence="10" id="KW-0175">Coiled coil</keyword>
<dbReference type="EC" id="5.6.2.3" evidence="9"/>
<dbReference type="InterPro" id="IPR010285">
    <property type="entry name" value="DNA_helicase_pif1-like_DEAD"/>
</dbReference>
<feature type="domain" description="Helitron helicase-like" evidence="15">
    <location>
        <begin position="1043"/>
        <end position="1242"/>
    </location>
</feature>
<feature type="coiled-coil region" evidence="10">
    <location>
        <begin position="1640"/>
        <end position="1667"/>
    </location>
</feature>
<keyword evidence="5 9" id="KW-0067">ATP-binding</keyword>
<evidence type="ECO:0000256" key="11">
    <source>
        <dbReference type="SAM" id="MobiDB-lite"/>
    </source>
</evidence>
<dbReference type="GO" id="GO:0000723">
    <property type="term" value="P:telomere maintenance"/>
    <property type="evidence" value="ECO:0007669"/>
    <property type="project" value="InterPro"/>
</dbReference>
<dbReference type="InterPro" id="IPR049163">
    <property type="entry name" value="Pif1-like_2B_dom"/>
</dbReference>
<feature type="region of interest" description="Disordered" evidence="11">
    <location>
        <begin position="1"/>
        <end position="30"/>
    </location>
</feature>
<keyword evidence="7 9" id="KW-0234">DNA repair</keyword>
<dbReference type="Pfam" id="PF03372">
    <property type="entry name" value="Exo_endo_phos"/>
    <property type="match status" value="1"/>
</dbReference>
<evidence type="ECO:0000259" key="13">
    <source>
        <dbReference type="Pfam" id="PF04843"/>
    </source>
</evidence>
<dbReference type="Pfam" id="PF14214">
    <property type="entry name" value="Helitron_like_N"/>
    <property type="match status" value="1"/>
</dbReference>
<keyword evidence="4 9" id="KW-0347">Helicase</keyword>
<dbReference type="InterPro" id="IPR027417">
    <property type="entry name" value="P-loop_NTPase"/>
</dbReference>
<keyword evidence="19" id="KW-1185">Reference proteome</keyword>
<feature type="domain" description="Endonuclease/exonuclease/phosphatase" evidence="12">
    <location>
        <begin position="2227"/>
        <end position="2432"/>
    </location>
</feature>
<protein>
    <recommendedName>
        <fullName evidence="9">ATP-dependent DNA helicase</fullName>
        <ecNumber evidence="9">5.6.2.3</ecNumber>
    </recommendedName>
</protein>
<feature type="domain" description="Peptidase C76" evidence="13">
    <location>
        <begin position="134"/>
        <end position="281"/>
    </location>
</feature>
<dbReference type="InParanoid" id="A0A3B3HKZ0"/>
<dbReference type="GO" id="GO:0006281">
    <property type="term" value="P:DNA repair"/>
    <property type="evidence" value="ECO:0007669"/>
    <property type="project" value="UniProtKB-KW"/>
</dbReference>
<dbReference type="SUPFAM" id="SSF52540">
    <property type="entry name" value="P-loop containing nucleoside triphosphate hydrolases"/>
    <property type="match status" value="2"/>
</dbReference>
<comment type="cofactor">
    <cofactor evidence="9">
        <name>Mg(2+)</name>
        <dbReference type="ChEBI" id="CHEBI:18420"/>
    </cofactor>
</comment>
<dbReference type="Gene3D" id="3.40.50.300">
    <property type="entry name" value="P-loop containing nucleotide triphosphate hydrolases"/>
    <property type="match status" value="1"/>
</dbReference>
<keyword evidence="2 9" id="KW-0227">DNA damage</keyword>
<evidence type="ECO:0000259" key="17">
    <source>
        <dbReference type="Pfam" id="PF21530"/>
    </source>
</evidence>
<evidence type="ECO:0000259" key="16">
    <source>
        <dbReference type="Pfam" id="PF20209"/>
    </source>
</evidence>
<evidence type="ECO:0000256" key="8">
    <source>
        <dbReference type="ARBA" id="ARBA00023235"/>
    </source>
</evidence>
<feature type="compositionally biased region" description="Basic and acidic residues" evidence="11">
    <location>
        <begin position="951"/>
        <end position="960"/>
    </location>
</feature>
<evidence type="ECO:0000256" key="10">
    <source>
        <dbReference type="SAM" id="Coils"/>
    </source>
</evidence>
<keyword evidence="3 9" id="KW-0378">Hydrolase</keyword>
<dbReference type="InterPro" id="IPR036691">
    <property type="entry name" value="Endo/exonu/phosph_ase_sf"/>
</dbReference>
<dbReference type="InterPro" id="IPR038765">
    <property type="entry name" value="Papain-like_cys_pep_sf"/>
</dbReference>
<evidence type="ECO:0000256" key="3">
    <source>
        <dbReference type="ARBA" id="ARBA00022801"/>
    </source>
</evidence>
<evidence type="ECO:0000256" key="1">
    <source>
        <dbReference type="ARBA" id="ARBA00022741"/>
    </source>
</evidence>
<dbReference type="Pfam" id="PF05970">
    <property type="entry name" value="PIF1"/>
    <property type="match status" value="1"/>
</dbReference>
<evidence type="ECO:0000256" key="2">
    <source>
        <dbReference type="ARBA" id="ARBA00022763"/>
    </source>
</evidence>
<feature type="region of interest" description="Disordered" evidence="11">
    <location>
        <begin position="333"/>
        <end position="372"/>
    </location>
</feature>
<dbReference type="InterPro" id="IPR006928">
    <property type="entry name" value="Herpes_teg_USP"/>
</dbReference>
<gene>
    <name evidence="18" type="primary">LOC105356481</name>
</gene>
<evidence type="ECO:0000313" key="19">
    <source>
        <dbReference type="Proteomes" id="UP000001038"/>
    </source>
</evidence>
<dbReference type="CDD" id="cd18809">
    <property type="entry name" value="SF1_C_RecD"/>
    <property type="match status" value="1"/>
</dbReference>
<keyword evidence="6" id="KW-0238">DNA-binding</keyword>
<feature type="compositionally biased region" description="Acidic residues" evidence="11">
    <location>
        <begin position="904"/>
        <end position="921"/>
    </location>
</feature>
<evidence type="ECO:0000256" key="9">
    <source>
        <dbReference type="RuleBase" id="RU363044"/>
    </source>
</evidence>
<dbReference type="InterPro" id="IPR046700">
    <property type="entry name" value="DUF6570"/>
</dbReference>
<dbReference type="Proteomes" id="UP000001038">
    <property type="component" value="Chromosome 13"/>
</dbReference>
<feature type="region of interest" description="Disordered" evidence="11">
    <location>
        <begin position="2017"/>
        <end position="2038"/>
    </location>
</feature>
<feature type="domain" description="DNA helicase Pif1-like DEAD-box helicase" evidence="14">
    <location>
        <begin position="1739"/>
        <end position="1944"/>
    </location>
</feature>
<dbReference type="Pfam" id="PF04843">
    <property type="entry name" value="Herpes_teg_N"/>
    <property type="match status" value="1"/>
</dbReference>
<name>A0A3B3HKZ0_ORYLA</name>
<feature type="region of interest" description="Disordered" evidence="11">
    <location>
        <begin position="94"/>
        <end position="147"/>
    </location>
</feature>
<feature type="domain" description="DUF6570" evidence="16">
    <location>
        <begin position="770"/>
        <end position="896"/>
    </location>
</feature>
<dbReference type="Gene3D" id="3.60.10.10">
    <property type="entry name" value="Endonuclease/exonuclease/phosphatase"/>
    <property type="match status" value="1"/>
</dbReference>
<accession>A0A3B3HKZ0</accession>
<feature type="region of interest" description="Disordered" evidence="11">
    <location>
        <begin position="451"/>
        <end position="514"/>
    </location>
</feature>
<feature type="compositionally biased region" description="Basic and acidic residues" evidence="11">
    <location>
        <begin position="472"/>
        <end position="484"/>
    </location>
</feature>
<sequence>MPKKNQRSQSQKARWKNVREGAAAGEKEAPQIVNLVYVSAESPEVLHGGQQTQKGSYADAVKRGRHPDSLSEVEHISDGDTFSAVVHHDATHKPPFAQRQQVHQTEPEEPSAGPSHVEEMKLKLQPSVKHVSASHSQSSPKYGTSRNTQCTANSQVFLAFLYENENITRADLDHVLDKGDAVYRQVRQRFPTSVYLATDELPEVVPARRSTYNVNMTLPAIYGSFLGGNNLPSLEEGLSHLSSDVQYALLIMSGLTVAVFRCKSHDGYDYGFFDPHSRTAEGLPSALESGTAVMLKFTRLTDMIDRIKLCHSKFDTQPSTLYELKPVEFSSVNTDNNRNVSDCRPTVSESHGAADGSTSHPAADQPLNISPHMSTSDVLMEEASAGNITSTVQQVGLMMSETTTEHEPSGESTSSHDVSVTDKNLDTDVIQTTAGDLPDAGLTETSINFSRLTKSERRKMRRRLINSQKKGQKQENKNSKERQRYKNNPTFRKKKTLQSQKNYSENSQLREKKKRNMKAYNKNCTIKNVDFQQKRKLYIRDRYRQSEQFRQKQKTYITKLYRQNEEFRGKQKMYIRNRYRLNEEFRGKQKMYIRNRYRLNEEFRQRQRFYMKHRSHQCYENDRVFRLRHRQFMKQMMRDRYRSNNAFRRMHNLRCAMIIRKKYRQMKRPTQTVETETDNSLIKNAISVFRSNIQAGPSYVCTVCHKASFPNQVLVCRRSSYVTNTAVIEPCLTGKYVHVCDGSCRDQPCLVPSERRKEWICHTCHSYVKKGAVPALAAVNNLELTEIPDELKDLNILERHLISKCIPFAKIIPLPKGRQRLIRGNVVCVPSQVQETVEALPRLRNESQVMRVKLKRRLCYKGHQLFQTVTWSKLVRALLKLKRIHPQYQDITIRDEAELCDPTLPDEDDDEEEDDRMDDGDYDEADLMEIDMCEKSALCESEHVVERLCDGDEPTEQQRNDEEENELPNGGFALESCLQVPDISEEIMCFSDNTYCVAPAERNSPVSFFRTPKLEAMAFPVQFPTGQNTLDEHRRIKVTPSGYFKARLFNTDDRFARDPTYLFFAQFVTEIHLANSSMMVQLRKGKTLTRDGRRITSAMLQDKQEVERLVRNKDAIRFMQPLRGTPAYWHKTTRDLYAMIRQLGTPTFFCTFSAAEMRWPEVITAVKRQQGEQVDFEALDWSEKCEILRSNPVCVMRLFDKRVECLFRDLLCSDAQPLGKVIDFFYRVEFQHRGSPHIHMMLWIDQAPQVEVNSDQTVCDFVDRYISAQLPDPNTQPELYKKVTEVQKHSRNHTRTCFKSVNSGCRFGFPKPPCRQTMITRPDEDDHTSAAKEKLRPLYQLLIDPQTASMTLDQLLAQCNLTMAEYEGYLHSMTRKTALVLKRQPKDSWINNYNPHLLEAWDSNIDVSYILNAYSCIEYLTKYITKKESGLSDYLKTVMDNAHMDRVNECDEMRALMQAYSKKREISAQECVTRACGLHMKKGSRTVVFVPTDDNPVRMSRPLSFLENTTDDCCNIWMTSLSDKYKARPETAEYEGMCLADFASTCRFVSANKSKSKNVLPLLNDLGFVQRRRKDKAAVIRYYHCSQEKHPEQFYGRLLKLYVPHRSDSELKSEHFPTYQSFYQSGVSYLPGSEEYEFVIDIVKRNRKRYEKNSEEIESALLEFEDNGDQAVDEWCNLAPESDVVRVQCDDDLQADEADNEQENVPDYNPQSNAGTEVRAFRVPPSMDPAVLRGMYQNLNQKQACVFYAVRDWCIKRVCQLDPEPFFLYVNGGAGTGKSHLIKCIYSEASKILRKLPARAEEADISNPTVLLTAFTGTAAFNICGTTLHSLLKLPRSLKPPICGLGNQLDEVRAELFNAEIMIIDEISMVSRPLFAYVDARLKQIKGSQKPFGGMSVLAVGDFYQLPPVRQSKPLCVFQPSDIDLWWQHFQVVTLTDIMRQKDDVAFAELLNRLRVKEKTEELSQEDRDLLSQTITDASRCPTDVLHIFATNKQVDEHNCATLTLLHPDVISIDADDFQKDPQTGRMTRQDKPGKGGRNELADTLKVAEGVRVMLTRNIDIQNGLVNGAFGKLLRVVSSGNDQHIIKLGLRMDNQVRNNQTGAADDLVYIERAEENLKQRRVVRRQFPVRLAFACTVHKTQGLTTSAAVVSLKNIFEPGMAYVALSRVTALSGLYLLDMDERKIYANPEITAALHTMRPARVDHTMPLLQVREAVSRPHTLTIVHHNTEGLASHISDIRSHHEMCLADVLCLTETHLQGSSVAESLQLDGYAMFRRNRHVSYTNLPHMASRGGGGVAVYVRNYIQVQHKQYLHNVTDLEFVVLKLQAPFQALIAAVYRPPDYSVSVFLQNLVSLLDSLEVMDCHPIIVSGDFNENQLLMVRKPIVEMFQSRGYKQLITSATTEKNTLLDLIFISQPQPCLSSGVMRTYHSYHNPVFCVLSFSQT</sequence>
<feature type="domain" description="DNA helicase Pif1-like 2B" evidence="17">
    <location>
        <begin position="2045"/>
        <end position="2072"/>
    </location>
</feature>
<dbReference type="SUPFAM" id="SSF54001">
    <property type="entry name" value="Cysteine proteinases"/>
    <property type="match status" value="1"/>
</dbReference>
<evidence type="ECO:0000256" key="6">
    <source>
        <dbReference type="ARBA" id="ARBA00023125"/>
    </source>
</evidence>
<dbReference type="SUPFAM" id="SSF56219">
    <property type="entry name" value="DNase I-like"/>
    <property type="match status" value="1"/>
</dbReference>
<dbReference type="GO" id="GO:0006310">
    <property type="term" value="P:DNA recombination"/>
    <property type="evidence" value="ECO:0007669"/>
    <property type="project" value="UniProtKB-KW"/>
</dbReference>
<dbReference type="InterPro" id="IPR005135">
    <property type="entry name" value="Endo/exonuclease/phosphatase"/>
</dbReference>
<dbReference type="GO" id="GO:0005524">
    <property type="term" value="F:ATP binding"/>
    <property type="evidence" value="ECO:0007669"/>
    <property type="project" value="UniProtKB-KW"/>
</dbReference>
<proteinExistence type="inferred from homology"/>
<feature type="compositionally biased region" description="Polar residues" evidence="11">
    <location>
        <begin position="133"/>
        <end position="147"/>
    </location>
</feature>
<keyword evidence="8" id="KW-0413">Isomerase</keyword>
<dbReference type="Gene3D" id="3.90.70.120">
    <property type="match status" value="1"/>
</dbReference>
<dbReference type="PANTHER" id="PTHR47642:SF5">
    <property type="entry name" value="ATP-DEPENDENT DNA HELICASE"/>
    <property type="match status" value="1"/>
</dbReference>
<evidence type="ECO:0000256" key="7">
    <source>
        <dbReference type="ARBA" id="ARBA00023204"/>
    </source>
</evidence>
<keyword evidence="1 9" id="KW-0547">Nucleotide-binding</keyword>
<feature type="compositionally biased region" description="Basic and acidic residues" evidence="11">
    <location>
        <begin position="2028"/>
        <end position="2038"/>
    </location>
</feature>
<dbReference type="InterPro" id="IPR025476">
    <property type="entry name" value="Helitron_helicase-like"/>
</dbReference>
<evidence type="ECO:0000259" key="12">
    <source>
        <dbReference type="Pfam" id="PF03372"/>
    </source>
</evidence>
<comment type="catalytic activity">
    <reaction evidence="9">
        <text>ATP + H2O = ADP + phosphate + H(+)</text>
        <dbReference type="Rhea" id="RHEA:13065"/>
        <dbReference type="ChEBI" id="CHEBI:15377"/>
        <dbReference type="ChEBI" id="CHEBI:15378"/>
        <dbReference type="ChEBI" id="CHEBI:30616"/>
        <dbReference type="ChEBI" id="CHEBI:43474"/>
        <dbReference type="ChEBI" id="CHEBI:456216"/>
        <dbReference type="EC" id="5.6.2.3"/>
    </reaction>
</comment>
<evidence type="ECO:0000259" key="14">
    <source>
        <dbReference type="Pfam" id="PF05970"/>
    </source>
</evidence>
<organism evidence="18 19">
    <name type="scientific">Oryzias latipes</name>
    <name type="common">Japanese rice fish</name>
    <name type="synonym">Japanese killifish</name>
    <dbReference type="NCBI Taxonomy" id="8090"/>
    <lineage>
        <taxon>Eukaryota</taxon>
        <taxon>Metazoa</taxon>
        <taxon>Chordata</taxon>
        <taxon>Craniata</taxon>
        <taxon>Vertebrata</taxon>
        <taxon>Euteleostomi</taxon>
        <taxon>Actinopterygii</taxon>
        <taxon>Neopterygii</taxon>
        <taxon>Teleostei</taxon>
        <taxon>Neoteleostei</taxon>
        <taxon>Acanthomorphata</taxon>
        <taxon>Ovalentaria</taxon>
        <taxon>Atherinomorphae</taxon>
        <taxon>Beloniformes</taxon>
        <taxon>Adrianichthyidae</taxon>
        <taxon>Oryziinae</taxon>
        <taxon>Oryzias</taxon>
    </lineage>
</organism>
<feature type="compositionally biased region" description="Polar residues" evidence="11">
    <location>
        <begin position="497"/>
        <end position="507"/>
    </location>
</feature>
<evidence type="ECO:0000259" key="15">
    <source>
        <dbReference type="Pfam" id="PF14214"/>
    </source>
</evidence>
<feature type="region of interest" description="Disordered" evidence="11">
    <location>
        <begin position="401"/>
        <end position="421"/>
    </location>
</feature>
<reference evidence="18 19" key="1">
    <citation type="journal article" date="2007" name="Nature">
        <title>The medaka draft genome and insights into vertebrate genome evolution.</title>
        <authorList>
            <person name="Kasahara M."/>
            <person name="Naruse K."/>
            <person name="Sasaki S."/>
            <person name="Nakatani Y."/>
            <person name="Qu W."/>
            <person name="Ahsan B."/>
            <person name="Yamada T."/>
            <person name="Nagayasu Y."/>
            <person name="Doi K."/>
            <person name="Kasai Y."/>
            <person name="Jindo T."/>
            <person name="Kobayashi D."/>
            <person name="Shimada A."/>
            <person name="Toyoda A."/>
            <person name="Kuroki Y."/>
            <person name="Fujiyama A."/>
            <person name="Sasaki T."/>
            <person name="Shimizu A."/>
            <person name="Asakawa S."/>
            <person name="Shimizu N."/>
            <person name="Hashimoto S."/>
            <person name="Yang J."/>
            <person name="Lee Y."/>
            <person name="Matsushima K."/>
            <person name="Sugano S."/>
            <person name="Sakaizumi M."/>
            <person name="Narita T."/>
            <person name="Ohishi K."/>
            <person name="Haga S."/>
            <person name="Ohta F."/>
            <person name="Nomoto H."/>
            <person name="Nogata K."/>
            <person name="Morishita T."/>
            <person name="Endo T."/>
            <person name="Shin-I T."/>
            <person name="Takeda H."/>
            <person name="Morishita S."/>
            <person name="Kohara Y."/>
        </authorList>
    </citation>
    <scope>NUCLEOTIDE SEQUENCE [LARGE SCALE GENOMIC DNA]</scope>
    <source>
        <strain evidence="18 19">Hd-rR</strain>
    </source>
</reference>
<dbReference type="GO" id="GO:0043139">
    <property type="term" value="F:5'-3' DNA helicase activity"/>
    <property type="evidence" value="ECO:0007669"/>
    <property type="project" value="UniProtKB-EC"/>
</dbReference>
<dbReference type="InterPro" id="IPR051055">
    <property type="entry name" value="PIF1_helicase"/>
</dbReference>
<keyword evidence="9" id="KW-0233">DNA recombination</keyword>
<feature type="region of interest" description="Disordered" evidence="11">
    <location>
        <begin position="951"/>
        <end position="970"/>
    </location>
</feature>
<reference evidence="18" key="3">
    <citation type="submission" date="2025-09" db="UniProtKB">
        <authorList>
            <consortium name="Ensembl"/>
        </authorList>
    </citation>
    <scope>IDENTIFICATION</scope>
    <source>
        <strain evidence="18">Hd-rR</strain>
    </source>
</reference>
<dbReference type="Pfam" id="PF21530">
    <property type="entry name" value="Pif1_2B_dom"/>
    <property type="match status" value="1"/>
</dbReference>
<evidence type="ECO:0000256" key="4">
    <source>
        <dbReference type="ARBA" id="ARBA00022806"/>
    </source>
</evidence>
<dbReference type="STRING" id="8090.ENSORLP00000032362"/>
<dbReference type="GO" id="GO:0016887">
    <property type="term" value="F:ATP hydrolysis activity"/>
    <property type="evidence" value="ECO:0007669"/>
    <property type="project" value="RHEA"/>
</dbReference>
<reference evidence="18" key="2">
    <citation type="submission" date="2025-08" db="UniProtKB">
        <authorList>
            <consortium name="Ensembl"/>
        </authorList>
    </citation>
    <scope>IDENTIFICATION</scope>
    <source>
        <strain evidence="18">Hd-rR</strain>
    </source>
</reference>